<evidence type="ECO:0000256" key="2">
    <source>
        <dbReference type="ARBA" id="ARBA00022857"/>
    </source>
</evidence>
<accession>A0ABV6PCR4</accession>
<reference evidence="5 6" key="1">
    <citation type="submission" date="2024-09" db="EMBL/GenBank/DDBJ databases">
        <authorList>
            <person name="Sun Q."/>
            <person name="Mori K."/>
        </authorList>
    </citation>
    <scope>NUCLEOTIDE SEQUENCE [LARGE SCALE GENOMIC DNA]</scope>
    <source>
        <strain evidence="5 6">NCAIM B.02604</strain>
    </source>
</reference>
<protein>
    <submittedName>
        <fullName evidence="5">NAD-dependent succinate-semialdehyde dehydrogenase</fullName>
    </submittedName>
</protein>
<dbReference type="InterPro" id="IPR016163">
    <property type="entry name" value="Ald_DH_C"/>
</dbReference>
<dbReference type="EMBL" id="JBHLUB010000032">
    <property type="protein sequence ID" value="MFC0582897.1"/>
    <property type="molecule type" value="Genomic_DNA"/>
</dbReference>
<dbReference type="InterPro" id="IPR044148">
    <property type="entry name" value="ALDH_GabD1-like"/>
</dbReference>
<dbReference type="InterPro" id="IPR016161">
    <property type="entry name" value="Ald_DH/histidinol_DH"/>
</dbReference>
<dbReference type="CDD" id="cd07100">
    <property type="entry name" value="ALDH_SSADH1_GabD1"/>
    <property type="match status" value="1"/>
</dbReference>
<evidence type="ECO:0000313" key="5">
    <source>
        <dbReference type="EMBL" id="MFC0582897.1"/>
    </source>
</evidence>
<evidence type="ECO:0000256" key="1">
    <source>
        <dbReference type="ARBA" id="ARBA00009986"/>
    </source>
</evidence>
<dbReference type="SUPFAM" id="SSF53720">
    <property type="entry name" value="ALDH-like"/>
    <property type="match status" value="1"/>
</dbReference>
<dbReference type="InterPro" id="IPR015590">
    <property type="entry name" value="Aldehyde_DH_dom"/>
</dbReference>
<organism evidence="5 6">
    <name type="scientific">Micrococcoides hystricis</name>
    <dbReference type="NCBI Taxonomy" id="1572761"/>
    <lineage>
        <taxon>Bacteria</taxon>
        <taxon>Bacillati</taxon>
        <taxon>Actinomycetota</taxon>
        <taxon>Actinomycetes</taxon>
        <taxon>Micrococcales</taxon>
        <taxon>Micrococcaceae</taxon>
        <taxon>Micrococcoides</taxon>
    </lineage>
</organism>
<keyword evidence="3" id="KW-0560">Oxidoreductase</keyword>
<keyword evidence="6" id="KW-1185">Reference proteome</keyword>
<keyword evidence="2" id="KW-0521">NADP</keyword>
<evidence type="ECO:0000313" key="6">
    <source>
        <dbReference type="Proteomes" id="UP001589862"/>
    </source>
</evidence>
<gene>
    <name evidence="5" type="ORF">ACFFFR_11005</name>
</gene>
<dbReference type="Proteomes" id="UP001589862">
    <property type="component" value="Unassembled WGS sequence"/>
</dbReference>
<comment type="similarity">
    <text evidence="1">Belongs to the aldehyde dehydrogenase family.</text>
</comment>
<dbReference type="PANTHER" id="PTHR43217">
    <property type="entry name" value="SUCCINATE SEMIALDEHYDE DEHYDROGENASE [NAD(P)+] SAD"/>
    <property type="match status" value="1"/>
</dbReference>
<dbReference type="InterPro" id="IPR047110">
    <property type="entry name" value="GABD/Sad-like"/>
</dbReference>
<feature type="domain" description="Aldehyde dehydrogenase" evidence="4">
    <location>
        <begin position="5"/>
        <end position="452"/>
    </location>
</feature>
<comment type="caution">
    <text evidence="5">The sequence shown here is derived from an EMBL/GenBank/DDBJ whole genome shotgun (WGS) entry which is preliminary data.</text>
</comment>
<dbReference type="Gene3D" id="3.40.605.10">
    <property type="entry name" value="Aldehyde Dehydrogenase, Chain A, domain 1"/>
    <property type="match status" value="1"/>
</dbReference>
<dbReference type="InterPro" id="IPR016162">
    <property type="entry name" value="Ald_DH_N"/>
</dbReference>
<dbReference type="PANTHER" id="PTHR43217:SF2">
    <property type="entry name" value="SUCCINATE-SEMIALDEHYDE DEHYDROGENASE [NADP(+)]"/>
    <property type="match status" value="1"/>
</dbReference>
<proteinExistence type="inferred from homology"/>
<name>A0ABV6PCR4_9MICC</name>
<dbReference type="Pfam" id="PF00171">
    <property type="entry name" value="Aldedh"/>
    <property type="match status" value="1"/>
</dbReference>
<dbReference type="Gene3D" id="3.40.309.10">
    <property type="entry name" value="Aldehyde Dehydrogenase, Chain A, domain 2"/>
    <property type="match status" value="1"/>
</dbReference>
<evidence type="ECO:0000256" key="3">
    <source>
        <dbReference type="ARBA" id="ARBA00023002"/>
    </source>
</evidence>
<evidence type="ECO:0000259" key="4">
    <source>
        <dbReference type="Pfam" id="PF00171"/>
    </source>
</evidence>
<sequence length="464" mass="50078">MSHKGYKSINPATGELNEEFDLHTHAEVEQILAEAQTAYEKWRALPIEDRAPVVAKIAELLSERADDLAVLVSQDMGKSTREAKGEILYSSSIFKYYATEGPALAADQPIKDVSGAEAMIQKRPIGVLLGIMPWNFPVYQVARFAAPNFMLGNTIVLKHAESCPRVALALVQLFADAGLPTGVYNNVFADHDQIAEIIADKRVQGVSLTGSERAGAAVAETAGKNLKKVVLELGGSDPYVVLKSDDVAASAKAAFRTRLANTGQTCTSNKRMIVMSEIYDDFVAELKNLTGTVAPGDPTNPQRGEYYPLSSEEAAQRLKKQVDTAVSQGAVLEAGGNRVDRPGAWLEPTILTGITPEMDAYKEELFGPVMMVYKVDSEEEALALANDTDFGLGASVYSTDEEQARAFAEKIQAGMVAINASNPSGAELPFGGIKRSGFGRELGPLGMDEFVNKRLYYVKDTDAK</sequence>
<dbReference type="RefSeq" id="WP_377460423.1">
    <property type="nucleotide sequence ID" value="NZ_JBHLUB010000032.1"/>
</dbReference>